<evidence type="ECO:0000313" key="2">
    <source>
        <dbReference type="EMBL" id="BCJ70027.1"/>
    </source>
</evidence>
<sequence length="215" mass="22840">MVSLVDIVQSGVQAVIAGIDRARLETAVAEDAAQRIAQHAIATGFIGVAQNIAIVREVIGQVQVGIGSLSLLAGQASATVRVVPRQRTPEETVAVLTPLSGKLDELRACAISCVAQIELAKQRTRSALQGAEPGAMSNRLAAIQQVLVTVNARVLEIQRHVEQAVIEARRIGDGEKRQGRRSGRSGAQPDRRTAYRFQRPRAGGVAIMKGRSADS</sequence>
<evidence type="ECO:0000313" key="3">
    <source>
        <dbReference type="Proteomes" id="UP000680866"/>
    </source>
</evidence>
<dbReference type="RefSeq" id="WP_212819682.1">
    <property type="nucleotide sequence ID" value="NZ_AP023359.1"/>
</dbReference>
<dbReference type="AlphaFoldDB" id="A0A810N9W0"/>
<dbReference type="InterPro" id="IPR046211">
    <property type="entry name" value="DUF6244"/>
</dbReference>
<name>A0A810N9W0_9ACTN</name>
<reference evidence="2" key="1">
    <citation type="submission" date="2020-08" db="EMBL/GenBank/DDBJ databases">
        <title>Whole genome shotgun sequence of Polymorphospora rubra NBRC 101157.</title>
        <authorList>
            <person name="Komaki H."/>
            <person name="Tamura T."/>
        </authorList>
    </citation>
    <scope>NUCLEOTIDE SEQUENCE</scope>
    <source>
        <strain evidence="2">NBRC 101157</strain>
    </source>
</reference>
<feature type="region of interest" description="Disordered" evidence="1">
    <location>
        <begin position="173"/>
        <end position="215"/>
    </location>
</feature>
<accession>A0A810N9W0</accession>
<keyword evidence="3" id="KW-1185">Reference proteome</keyword>
<dbReference type="Proteomes" id="UP000680866">
    <property type="component" value="Chromosome"/>
</dbReference>
<dbReference type="KEGG" id="pry:Prubr_70480"/>
<evidence type="ECO:0000256" key="1">
    <source>
        <dbReference type="SAM" id="MobiDB-lite"/>
    </source>
</evidence>
<proteinExistence type="predicted"/>
<dbReference type="EMBL" id="AP023359">
    <property type="protein sequence ID" value="BCJ70027.1"/>
    <property type="molecule type" value="Genomic_DNA"/>
</dbReference>
<protein>
    <submittedName>
        <fullName evidence="2">Uncharacterized protein</fullName>
    </submittedName>
</protein>
<organism evidence="2 3">
    <name type="scientific">Polymorphospora rubra</name>
    <dbReference type="NCBI Taxonomy" id="338584"/>
    <lineage>
        <taxon>Bacteria</taxon>
        <taxon>Bacillati</taxon>
        <taxon>Actinomycetota</taxon>
        <taxon>Actinomycetes</taxon>
        <taxon>Micromonosporales</taxon>
        <taxon>Micromonosporaceae</taxon>
        <taxon>Polymorphospora</taxon>
    </lineage>
</organism>
<gene>
    <name evidence="2" type="ORF">Prubr_70480</name>
</gene>
<dbReference type="Pfam" id="PF19757">
    <property type="entry name" value="DUF6244"/>
    <property type="match status" value="1"/>
</dbReference>